<dbReference type="CDD" id="cd08964">
    <property type="entry name" value="L-asparaginase_II"/>
    <property type="match status" value="1"/>
</dbReference>
<evidence type="ECO:0000259" key="5">
    <source>
        <dbReference type="Pfam" id="PF00710"/>
    </source>
</evidence>
<evidence type="ECO:0000313" key="8">
    <source>
        <dbReference type="Proteomes" id="UP000644727"/>
    </source>
</evidence>
<reference evidence="7 8" key="1">
    <citation type="submission" date="2020-10" db="EMBL/GenBank/DDBJ databases">
        <title>Draft genome and description of Brachybacterium epidermidis sp nov.</title>
        <authorList>
            <person name="Boxberger M."/>
            <person name="La Scola B."/>
        </authorList>
    </citation>
    <scope>NUCLEOTIDE SEQUENCE [LARGE SCALE GENOMIC DNA]</scope>
    <source>
        <strain evidence="7 8">Marseille-Q2903</strain>
    </source>
</reference>
<evidence type="ECO:0000259" key="6">
    <source>
        <dbReference type="Pfam" id="PF17763"/>
    </source>
</evidence>
<dbReference type="PROSITE" id="PS51732">
    <property type="entry name" value="ASN_GLN_ASE_3"/>
    <property type="match status" value="1"/>
</dbReference>
<dbReference type="InterPro" id="IPR004550">
    <property type="entry name" value="AsnASE_II"/>
</dbReference>
<name>A0ABR9W0E4_9MICO</name>
<proteinExistence type="inferred from homology"/>
<dbReference type="Pfam" id="PF17763">
    <property type="entry name" value="Asparaginase_C"/>
    <property type="match status" value="1"/>
</dbReference>
<feature type="domain" description="L-asparaginase N-terminal" evidence="5">
    <location>
        <begin position="47"/>
        <end position="233"/>
    </location>
</feature>
<keyword evidence="2" id="KW-0378">Hydrolase</keyword>
<dbReference type="PIRSF" id="PIRSF500176">
    <property type="entry name" value="L_ASNase"/>
    <property type="match status" value="1"/>
</dbReference>
<dbReference type="PRINTS" id="PR00139">
    <property type="entry name" value="ASNGLNASE"/>
</dbReference>
<dbReference type="Gene3D" id="3.40.50.40">
    <property type="match status" value="1"/>
</dbReference>
<feature type="active site" evidence="3">
    <location>
        <position position="130"/>
    </location>
</feature>
<dbReference type="SMART" id="SM00870">
    <property type="entry name" value="Asparaginase"/>
    <property type="match status" value="1"/>
</dbReference>
<sequence length="372" mass="37779">MTAQSPDPGIPTDPASELAAAWPGHDGGASAPGPDQGMSAPAAPRARVALLSLGGTIFMTQDLTGLRAAPDASTGADLARTLIDGVAVGHTEVANVGSPSVTAAHLREVLELARAAVDGGAAGVVLTHGTDTLEESAFVLNRYWDREAPLVLTGAMRPANAPGADGPANLRDAVRTAAAPSARGLGVLAVFDAMVHLADRVTKTSSRSVDAFASEPSGPMALVDEEDLRLVYRPLDRTALIGGALPATLPRVPSLVSGIGEDLALLDSLTPGAIDGLVIAGAGMGHVSADAVPRVRALTDAGVPVVVATRVATGGTSTRHYDYPGSEVDLIANGAVMAGALPPQKARLLLQVLLASGAQQDRVRRTFEAYAY</sequence>
<dbReference type="SFLD" id="SFLDS00057">
    <property type="entry name" value="Glutaminase/Asparaginase"/>
    <property type="match status" value="1"/>
</dbReference>
<dbReference type="InterPro" id="IPR006034">
    <property type="entry name" value="Asparaginase/glutaminase-like"/>
</dbReference>
<evidence type="ECO:0000313" key="7">
    <source>
        <dbReference type="EMBL" id="MBE9403913.1"/>
    </source>
</evidence>
<dbReference type="InterPro" id="IPR040919">
    <property type="entry name" value="Asparaginase_C"/>
</dbReference>
<dbReference type="RefSeq" id="WP_193865654.1">
    <property type="nucleotide sequence ID" value="NZ_JADEYR010000005.1"/>
</dbReference>
<dbReference type="EMBL" id="JADEYR010000005">
    <property type="protein sequence ID" value="MBE9403913.1"/>
    <property type="molecule type" value="Genomic_DNA"/>
</dbReference>
<dbReference type="PROSITE" id="PS00917">
    <property type="entry name" value="ASN_GLN_ASE_2"/>
    <property type="match status" value="1"/>
</dbReference>
<dbReference type="InterPro" id="IPR037152">
    <property type="entry name" value="L-asparaginase_N_sf"/>
</dbReference>
<evidence type="ECO:0000256" key="2">
    <source>
        <dbReference type="ARBA" id="ARBA00022801"/>
    </source>
</evidence>
<dbReference type="PANTHER" id="PTHR11707:SF28">
    <property type="entry name" value="60 KDA LYSOPHOSPHOLIPASE"/>
    <property type="match status" value="1"/>
</dbReference>
<comment type="caution">
    <text evidence="7">The sequence shown here is derived from an EMBL/GenBank/DDBJ whole genome shotgun (WGS) entry which is preliminary data.</text>
</comment>
<dbReference type="InterPro" id="IPR027474">
    <property type="entry name" value="L-asparaginase_N"/>
</dbReference>
<dbReference type="PANTHER" id="PTHR11707">
    <property type="entry name" value="L-ASPARAGINASE"/>
    <property type="match status" value="1"/>
</dbReference>
<organism evidence="7 8">
    <name type="scientific">Brachybacterium epidermidis</name>
    <dbReference type="NCBI Taxonomy" id="2781983"/>
    <lineage>
        <taxon>Bacteria</taxon>
        <taxon>Bacillati</taxon>
        <taxon>Actinomycetota</taxon>
        <taxon>Actinomycetes</taxon>
        <taxon>Micrococcales</taxon>
        <taxon>Dermabacteraceae</taxon>
        <taxon>Brachybacterium</taxon>
    </lineage>
</organism>
<evidence type="ECO:0000256" key="4">
    <source>
        <dbReference type="SAM" id="MobiDB-lite"/>
    </source>
</evidence>
<gene>
    <name evidence="7" type="ORF">IOE58_06835</name>
</gene>
<comment type="similarity">
    <text evidence="1">Belongs to the asparaginase 1 family.</text>
</comment>
<accession>A0ABR9W0E4</accession>
<dbReference type="InterPro" id="IPR027475">
    <property type="entry name" value="Asparaginase/glutaminase_AS2"/>
</dbReference>
<dbReference type="PIRSF" id="PIRSF001220">
    <property type="entry name" value="L-ASNase_gatD"/>
    <property type="match status" value="1"/>
</dbReference>
<dbReference type="Pfam" id="PF00710">
    <property type="entry name" value="Asparaginase"/>
    <property type="match status" value="1"/>
</dbReference>
<dbReference type="Proteomes" id="UP000644727">
    <property type="component" value="Unassembled WGS sequence"/>
</dbReference>
<keyword evidence="8" id="KW-1185">Reference proteome</keyword>
<evidence type="ECO:0000256" key="1">
    <source>
        <dbReference type="ARBA" id="ARBA00010518"/>
    </source>
</evidence>
<dbReference type="SUPFAM" id="SSF53774">
    <property type="entry name" value="Glutaminase/Asparaginase"/>
    <property type="match status" value="1"/>
</dbReference>
<feature type="domain" description="Asparaginase/glutaminase C-terminal" evidence="6">
    <location>
        <begin position="260"/>
        <end position="367"/>
    </location>
</feature>
<evidence type="ECO:0000256" key="3">
    <source>
        <dbReference type="PROSITE-ProRule" id="PRU10100"/>
    </source>
</evidence>
<feature type="region of interest" description="Disordered" evidence="4">
    <location>
        <begin position="1"/>
        <end position="42"/>
    </location>
</feature>
<dbReference type="InterPro" id="IPR027473">
    <property type="entry name" value="L-asparaginase_C"/>
</dbReference>
<dbReference type="InterPro" id="IPR036152">
    <property type="entry name" value="Asp/glu_Ase-like_sf"/>
</dbReference>
<protein>
    <submittedName>
        <fullName evidence="7">Asparaginase</fullName>
    </submittedName>
</protein>
<dbReference type="Gene3D" id="3.40.50.1170">
    <property type="entry name" value="L-asparaginase, N-terminal domain"/>
    <property type="match status" value="1"/>
</dbReference>